<dbReference type="Gene3D" id="2.30.39.10">
    <property type="entry name" value="Alpha-1-antitrypsin, domain 1"/>
    <property type="match status" value="1"/>
</dbReference>
<organism evidence="2">
    <name type="scientific">Mycolicibacterium gilvum (strain PYR-GCK)</name>
    <name type="common">Mycobacterium gilvum (strain PYR-GCK)</name>
    <dbReference type="NCBI Taxonomy" id="350054"/>
    <lineage>
        <taxon>Bacteria</taxon>
        <taxon>Bacillati</taxon>
        <taxon>Actinomycetota</taxon>
        <taxon>Actinomycetes</taxon>
        <taxon>Mycobacteriales</taxon>
        <taxon>Mycobacteriaceae</taxon>
        <taxon>Mycolicibacterium</taxon>
    </lineage>
</organism>
<dbReference type="HOGENOM" id="CLU_041784_0_0_11"/>
<dbReference type="InterPro" id="IPR042185">
    <property type="entry name" value="Serpin_sf_2"/>
</dbReference>
<reference evidence="2" key="1">
    <citation type="submission" date="2007-04" db="EMBL/GenBank/DDBJ databases">
        <authorList>
            <consortium name="US DOE Joint Genome Institute"/>
            <person name="Copeland A."/>
            <person name="Lucas S."/>
            <person name="Lapidus A."/>
            <person name="Barry K."/>
            <person name="Detter J.C."/>
            <person name="Glavina del Rio T."/>
            <person name="Hammon N."/>
            <person name="Israni S."/>
            <person name="Dalin E."/>
            <person name="Tice H."/>
            <person name="Pitluck S."/>
            <person name="Chain P."/>
            <person name="Malfatti S."/>
            <person name="Shin M."/>
            <person name="Vergez L."/>
            <person name="Schmutz J."/>
            <person name="Larimer F."/>
            <person name="Land M."/>
            <person name="Hauser L."/>
            <person name="Kyrpides N."/>
            <person name="Mikhailova N."/>
            <person name="Miller C."/>
            <person name="Richardson P."/>
        </authorList>
    </citation>
    <scope>NUCLEOTIDE SEQUENCE</scope>
    <source>
        <strain evidence="2">PYR-GCK</strain>
    </source>
</reference>
<feature type="region of interest" description="Disordered" evidence="1">
    <location>
        <begin position="227"/>
        <end position="250"/>
    </location>
</feature>
<dbReference type="eggNOG" id="COG4826">
    <property type="taxonomic scope" value="Bacteria"/>
</dbReference>
<proteinExistence type="predicted"/>
<dbReference type="EMBL" id="CP000656">
    <property type="protein sequence ID" value="ABP43408.1"/>
    <property type="molecule type" value="Genomic_DNA"/>
</dbReference>
<dbReference type="AlphaFoldDB" id="A4T4J0"/>
<dbReference type="SUPFAM" id="SSF56574">
    <property type="entry name" value="Serpins"/>
    <property type="match status" value="2"/>
</dbReference>
<dbReference type="Gene3D" id="3.30.497.10">
    <property type="entry name" value="Antithrombin, subunit I, domain 2"/>
    <property type="match status" value="2"/>
</dbReference>
<accession>A4T4J0</accession>
<protein>
    <submittedName>
        <fullName evidence="2">Uncharacterized protein</fullName>
    </submittedName>
</protein>
<evidence type="ECO:0000256" key="1">
    <source>
        <dbReference type="SAM" id="MobiDB-lite"/>
    </source>
</evidence>
<dbReference type="InterPro" id="IPR036186">
    <property type="entry name" value="Serpin_sf"/>
</dbReference>
<name>A4T4J0_MYCGI</name>
<dbReference type="InterPro" id="IPR042178">
    <property type="entry name" value="Serpin_sf_1"/>
</dbReference>
<gene>
    <name evidence="2" type="ordered locus">Mflv_0924</name>
</gene>
<reference evidence="2" key="2">
    <citation type="journal article" date="2013" name="PLoS ONE">
        <title>A Gene Expression Study of the Activities of Aromatic Ring-Cleavage Dioxygenases in Mycobacterium gilvum PYR-GCK to Changes in Salinity and pH during Pyrene Degradation.</title>
        <authorList>
            <person name="Badejo A.C."/>
            <person name="Badejo A.O."/>
            <person name="Shin K.H."/>
            <person name="Chai Y.G."/>
        </authorList>
    </citation>
    <scope>NUCLEOTIDE SEQUENCE [LARGE SCALE GENOMIC DNA]</scope>
    <source>
        <strain evidence="2">PYR-GCK</strain>
    </source>
</reference>
<dbReference type="STRING" id="350054.Mflv_0924"/>
<dbReference type="KEGG" id="mgi:Mflv_0924"/>
<sequence length="376" mass="40062">MNTLTARWCDRLGGEDYALSGAGLWPLLALLASAADDPAGAELAAVLGRPTDTAQQEALEVIDLLRSGESTTAALGIWTRRGVPLDDDWASPLPKEVVGALTDQAALDQWADKQTGGLIDKFPLGITEETLLVLASALTARVRWRTPFEGYPRVRGETWTGDPGPADQQSLSRTTSDLSIAAVLDDAVTRVVVESDGDVDVHLLLGADQSPAEILGAGLRELSGQAQVRPAAEAGDRGGPGLTMERRRSPRPEDIVELTLPSFEIRTRHNLLDNRVLFGLGLVTDTTTSHLPRLSPIPVAISAGAQDVLARFFAEGFEAAAVTAFDLVAGSAPPEARYDVTYASVDFGRPFGFLAVHRPSRLAVVAGWVKSPFQQD</sequence>
<evidence type="ECO:0000313" key="2">
    <source>
        <dbReference type="EMBL" id="ABP43408.1"/>
    </source>
</evidence>